<comment type="caution">
    <text evidence="4">The sequence shown here is derived from an EMBL/GenBank/DDBJ whole genome shotgun (WGS) entry which is preliminary data.</text>
</comment>
<dbReference type="EMBL" id="JBHFQA010000007">
    <property type="protein sequence ID" value="KAL2095741.1"/>
    <property type="molecule type" value="Genomic_DNA"/>
</dbReference>
<sequence length="164" mass="18298">MVSLGVKAFLLITVLSLIITGSEPQRPRCKTAGHHAYKNNGVYIMYHGTSRQAAASIMQTGFRQSADGMLGRGVYVTRDLQKASRYPLNLPPYLRCVLVVRVKVGKVKKITYQGHPLQKTWHSHGYDTAWVPPNCGMVPSGMEENCVWDPKRIKIIQVIYPGMG</sequence>
<reference evidence="4 5" key="1">
    <citation type="submission" date="2024-09" db="EMBL/GenBank/DDBJ databases">
        <title>A chromosome-level genome assembly of Gray's grenadier anchovy, Coilia grayii.</title>
        <authorList>
            <person name="Fu Z."/>
        </authorList>
    </citation>
    <scope>NUCLEOTIDE SEQUENCE [LARGE SCALE GENOMIC DNA]</scope>
    <source>
        <strain evidence="4">G4</strain>
        <tissue evidence="4">Muscle</tissue>
    </source>
</reference>
<dbReference type="PANTHER" id="PTHR36542:SF2">
    <property type="entry name" value="GIG2-LIKE PROTEIN DRED-RELATED"/>
    <property type="match status" value="1"/>
</dbReference>
<comment type="similarity">
    <text evidence="1">Belongs to the ARTD/PARP family.</text>
</comment>
<dbReference type="Pfam" id="PF00644">
    <property type="entry name" value="PARP"/>
    <property type="match status" value="1"/>
</dbReference>
<dbReference type="Gene3D" id="3.90.175.10">
    <property type="entry name" value="Diphtheria Toxin, domain 1"/>
    <property type="match status" value="1"/>
</dbReference>
<dbReference type="PANTHER" id="PTHR36542">
    <property type="entry name" value="GIG2-LIKE PROTEIN DRED-RELATED"/>
    <property type="match status" value="1"/>
</dbReference>
<evidence type="ECO:0000313" key="5">
    <source>
        <dbReference type="Proteomes" id="UP001591681"/>
    </source>
</evidence>
<feature type="domain" description="PARP catalytic" evidence="3">
    <location>
        <begin position="42"/>
        <end position="119"/>
    </location>
</feature>
<evidence type="ECO:0000313" key="4">
    <source>
        <dbReference type="EMBL" id="KAL2095741.1"/>
    </source>
</evidence>
<organism evidence="4 5">
    <name type="scientific">Coilia grayii</name>
    <name type="common">Gray's grenadier anchovy</name>
    <dbReference type="NCBI Taxonomy" id="363190"/>
    <lineage>
        <taxon>Eukaryota</taxon>
        <taxon>Metazoa</taxon>
        <taxon>Chordata</taxon>
        <taxon>Craniata</taxon>
        <taxon>Vertebrata</taxon>
        <taxon>Euteleostomi</taxon>
        <taxon>Actinopterygii</taxon>
        <taxon>Neopterygii</taxon>
        <taxon>Teleostei</taxon>
        <taxon>Clupei</taxon>
        <taxon>Clupeiformes</taxon>
        <taxon>Clupeoidei</taxon>
        <taxon>Engraulidae</taxon>
        <taxon>Coilinae</taxon>
        <taxon>Coilia</taxon>
    </lineage>
</organism>
<evidence type="ECO:0000256" key="1">
    <source>
        <dbReference type="ARBA" id="ARBA00024347"/>
    </source>
</evidence>
<protein>
    <recommendedName>
        <fullName evidence="3">PARP catalytic domain-containing protein</fullName>
    </recommendedName>
</protein>
<keyword evidence="5" id="KW-1185">Reference proteome</keyword>
<feature type="chain" id="PRO_5044835158" description="PARP catalytic domain-containing protein" evidence="2">
    <location>
        <begin position="25"/>
        <end position="164"/>
    </location>
</feature>
<evidence type="ECO:0000259" key="3">
    <source>
        <dbReference type="Pfam" id="PF00644"/>
    </source>
</evidence>
<dbReference type="Proteomes" id="UP001591681">
    <property type="component" value="Unassembled WGS sequence"/>
</dbReference>
<keyword evidence="2" id="KW-0732">Signal</keyword>
<feature type="signal peptide" evidence="2">
    <location>
        <begin position="1"/>
        <end position="24"/>
    </location>
</feature>
<dbReference type="SUPFAM" id="SSF56399">
    <property type="entry name" value="ADP-ribosylation"/>
    <property type="match status" value="1"/>
</dbReference>
<dbReference type="InterPro" id="IPR012317">
    <property type="entry name" value="Poly(ADP-ribose)pol_cat_dom"/>
</dbReference>
<proteinExistence type="inferred from homology"/>
<gene>
    <name evidence="4" type="ORF">ACEWY4_007889</name>
</gene>
<name>A0ABD1K9B5_9TELE</name>
<accession>A0ABD1K9B5</accession>
<evidence type="ECO:0000256" key="2">
    <source>
        <dbReference type="SAM" id="SignalP"/>
    </source>
</evidence>
<dbReference type="AlphaFoldDB" id="A0ABD1K9B5"/>